<keyword evidence="5 8" id="KW-1133">Transmembrane helix</keyword>
<comment type="subcellular location">
    <subcellularLocation>
        <location evidence="1">Membrane</location>
        <topology evidence="1">Multi-pass membrane protein</topology>
    </subcellularLocation>
</comment>
<dbReference type="Pfam" id="PF01061">
    <property type="entry name" value="ABC2_membrane"/>
    <property type="match status" value="2"/>
</dbReference>
<feature type="transmembrane region" description="Helical" evidence="8">
    <location>
        <begin position="1161"/>
        <end position="1185"/>
    </location>
</feature>
<feature type="compositionally biased region" description="Polar residues" evidence="7">
    <location>
        <begin position="797"/>
        <end position="810"/>
    </location>
</feature>
<organism evidence="10 11">
    <name type="scientific">Cephalotrichum gorgonifer</name>
    <dbReference type="NCBI Taxonomy" id="2041049"/>
    <lineage>
        <taxon>Eukaryota</taxon>
        <taxon>Fungi</taxon>
        <taxon>Dikarya</taxon>
        <taxon>Ascomycota</taxon>
        <taxon>Pezizomycotina</taxon>
        <taxon>Sordariomycetes</taxon>
        <taxon>Hypocreomycetidae</taxon>
        <taxon>Microascales</taxon>
        <taxon>Microascaceae</taxon>
        <taxon>Cephalotrichum</taxon>
    </lineage>
</organism>
<dbReference type="PROSITE" id="PS50893">
    <property type="entry name" value="ABC_TRANSPORTER_2"/>
    <property type="match status" value="2"/>
</dbReference>
<evidence type="ECO:0000256" key="7">
    <source>
        <dbReference type="SAM" id="MobiDB-lite"/>
    </source>
</evidence>
<comment type="caution">
    <text evidence="10">The sequence shown here is derived from an EMBL/GenBank/DDBJ whole genome shotgun (WGS) entry which is preliminary data.</text>
</comment>
<keyword evidence="10" id="KW-0067">ATP-binding</keyword>
<dbReference type="GO" id="GO:0140359">
    <property type="term" value="F:ABC-type transporter activity"/>
    <property type="evidence" value="ECO:0007669"/>
    <property type="project" value="InterPro"/>
</dbReference>
<feature type="transmembrane region" description="Helical" evidence="8">
    <location>
        <begin position="1217"/>
        <end position="1238"/>
    </location>
</feature>
<dbReference type="Pfam" id="PF06422">
    <property type="entry name" value="PDR_CDR"/>
    <property type="match status" value="1"/>
</dbReference>
<dbReference type="Proteomes" id="UP001187682">
    <property type="component" value="Unassembled WGS sequence"/>
</dbReference>
<keyword evidence="4 8" id="KW-0812">Transmembrane</keyword>
<evidence type="ECO:0000256" key="4">
    <source>
        <dbReference type="ARBA" id="ARBA00022692"/>
    </source>
</evidence>
<keyword evidence="6 8" id="KW-0472">Membrane</keyword>
<dbReference type="Gene3D" id="3.40.50.300">
    <property type="entry name" value="P-loop containing nucleotide triphosphate hydrolases"/>
    <property type="match status" value="2"/>
</dbReference>
<sequence length="1424" mass="157288">MPSYLFPLNRASAPEQSSDAAQNEGDHTSHVDVTDEAEDVIAELHHTITGQSFNTSKEDHGGAFAGFEAYLRGDGQTGPQSIPLSVCFKSVTTYGQQQGTTFAKTVKDAIFRTLTLQDIYEWTLKRVISPVRAENGRALIRDFTGVVRSGEMMLVLGNPGSGCSTFLRTIGNDHSSFLGIKGSIDYSGLSPDDISRRCRGLVSYVPEDDVHLPTLTVRQTLEFALKTKTPRKSLHEIPLFLNEFGRVFGMAHVLDTLVGNEYIRGVSGGERKRVSILESLASGSSVNAWDGSTRGLDAASAADYIKSLRIMTDACQRATIVSLYQASDAIYDLMDKVMLIDEGRMIYQGPAGQAEAYFNSLGYQRLPRQTTSDFLTTIPLGNADIVRAGYESRVPRGAVDLEKAFRASQYFKDVQDDVLRYEEELQASAGQSGRKLSDSTEFKQFVEQGKSKYVSASSSYNTSFPRQVLLCARRELWQIRGDLAPFITRVACNVVSAFLLGSMFYKMPDDTDGVYSRGGFSFYSSVLVAWFQLAELENAFFDRTVVSRQKRYAAVRPSAVVAGKALIDIITVLPLSTTFSLIAYFLAGMKQDAGSFFSFMITVFLSAMSFTAFYRVFGAASRHLEVALRYCGVTLLISMICGGYVRSVDRLIADVPWVGWLAYITPVPYAFEILMATEFHGRDFTCALGSVIPSGPAYNDSAFQSCASTGVAPGEMVVNGDDYVRTEFGFSYDNVGRDFGILILFTVALLLINMWLVEKVDWVGGGGGALTFSRKTAEPQAPRVSDEETTDEAVVSSGVSTPKSPKSSNGLIRSRSTFTWRDLNYTVHNKDGEKQLLKGVSGYLMTVLTQQATGTLTGEMKIDGNDVDSSFGRGIGYCQQMDIHVEASTVREAFEFSALLRQSSSTSKSEKLAYVDEVLDILGMAELQHALIGSLSLEQKKRTTIGVELCAKPRLLLFLDEPTSGLDSQGAMSIVRLLRRLADGGQAIICTIHQANQEQFELFDRVLALDRGGRVYYFGDTGVNGGTVIDYFNRNDLPCDKGTNVADLLIEATARNSATAPKDWCDIWEQSPEAAAVLAKIDAVPSSPSPSTNPGLEQELLSQKYASSTIQQTVLLTKRTLIQYWRTPDYIYSRLYCSFCHAGLNGLAFLQLGNSVADMQYRLFACFMVLMIVPEFINACSMMFIENRNIWLGREHPSRIYGWTAFTTAQIMAEIPYAFAGCIIFYLLFYFLIGFPLGTPAGYTFLMMAMFHLFCTSWGQWIAALSASAVMAANIMPVLVLLCEFFNGVVQPRSLMPDIWAYTIYYIGPFTYWISGVVAMILPGLEVRCTESELIRFEAPRGLTCADYAGAWLQGAKGYLSNPNATGDCGYCQYSAGEDYMSKIALTSDKAWPYLGIFALFTVSNYLFVYFWVYIKSVRNLLPW</sequence>
<feature type="domain" description="ABC transporter" evidence="9">
    <location>
        <begin position="806"/>
        <end position="1036"/>
    </location>
</feature>
<dbReference type="InterPro" id="IPR010929">
    <property type="entry name" value="PDR_CDR_ABC"/>
</dbReference>
<dbReference type="InterPro" id="IPR003439">
    <property type="entry name" value="ABC_transporter-like_ATP-bd"/>
</dbReference>
<feature type="transmembrane region" description="Helical" evidence="8">
    <location>
        <begin position="1258"/>
        <end position="1287"/>
    </location>
</feature>
<feature type="transmembrane region" description="Helical" evidence="8">
    <location>
        <begin position="626"/>
        <end position="645"/>
    </location>
</feature>
<accession>A0AAE8N7P3</accession>
<evidence type="ECO:0000256" key="1">
    <source>
        <dbReference type="ARBA" id="ARBA00004141"/>
    </source>
</evidence>
<dbReference type="PANTHER" id="PTHR19241">
    <property type="entry name" value="ATP-BINDING CASSETTE TRANSPORTER"/>
    <property type="match status" value="1"/>
</dbReference>
<feature type="region of interest" description="Disordered" evidence="7">
    <location>
        <begin position="774"/>
        <end position="810"/>
    </location>
</feature>
<dbReference type="SUPFAM" id="SSF52540">
    <property type="entry name" value="P-loop containing nucleoside triphosphate hydrolases"/>
    <property type="match status" value="2"/>
</dbReference>
<evidence type="ECO:0000256" key="3">
    <source>
        <dbReference type="ARBA" id="ARBA00022448"/>
    </source>
</evidence>
<feature type="transmembrane region" description="Helical" evidence="8">
    <location>
        <begin position="1299"/>
        <end position="1322"/>
    </location>
</feature>
<gene>
    <name evidence="10" type="ORF">DNG_10461</name>
</gene>
<dbReference type="PROSITE" id="PS00211">
    <property type="entry name" value="ABC_TRANSPORTER_1"/>
    <property type="match status" value="1"/>
</dbReference>
<evidence type="ECO:0000313" key="10">
    <source>
        <dbReference type="EMBL" id="SPO07766.1"/>
    </source>
</evidence>
<dbReference type="GO" id="GO:0016020">
    <property type="term" value="C:membrane"/>
    <property type="evidence" value="ECO:0007669"/>
    <property type="project" value="UniProtKB-SubCell"/>
</dbReference>
<dbReference type="GO" id="GO:0016887">
    <property type="term" value="F:ATP hydrolysis activity"/>
    <property type="evidence" value="ECO:0007669"/>
    <property type="project" value="InterPro"/>
</dbReference>
<feature type="transmembrane region" description="Helical" evidence="8">
    <location>
        <begin position="565"/>
        <end position="587"/>
    </location>
</feature>
<reference evidence="10" key="1">
    <citation type="submission" date="2018-03" db="EMBL/GenBank/DDBJ databases">
        <authorList>
            <person name="Guldener U."/>
        </authorList>
    </citation>
    <scope>NUCLEOTIDE SEQUENCE</scope>
</reference>
<evidence type="ECO:0000256" key="8">
    <source>
        <dbReference type="SAM" id="Phobius"/>
    </source>
</evidence>
<proteinExistence type="inferred from homology"/>
<feature type="region of interest" description="Disordered" evidence="7">
    <location>
        <begin position="1"/>
        <end position="30"/>
    </location>
</feature>
<comment type="similarity">
    <text evidence="2">Belongs to the ABC transporter superfamily. ABCG family. PDR (TC 3.A.1.205) subfamily.</text>
</comment>
<evidence type="ECO:0000313" key="11">
    <source>
        <dbReference type="Proteomes" id="UP001187682"/>
    </source>
</evidence>
<dbReference type="GO" id="GO:0005524">
    <property type="term" value="F:ATP binding"/>
    <property type="evidence" value="ECO:0007669"/>
    <property type="project" value="UniProtKB-KW"/>
</dbReference>
<dbReference type="Pfam" id="PF00005">
    <property type="entry name" value="ABC_tran"/>
    <property type="match status" value="2"/>
</dbReference>
<dbReference type="InterPro" id="IPR034001">
    <property type="entry name" value="ABCG_PDR_1"/>
</dbReference>
<evidence type="ECO:0000259" key="9">
    <source>
        <dbReference type="PROSITE" id="PS50893"/>
    </source>
</evidence>
<protein>
    <submittedName>
        <fullName evidence="10">Probable ATP-binding multidrug cassette transport protein</fullName>
    </submittedName>
</protein>
<name>A0AAE8N7P3_9PEZI</name>
<keyword evidence="3" id="KW-0813">Transport</keyword>
<feature type="domain" description="ABC transporter" evidence="9">
    <location>
        <begin position="114"/>
        <end position="367"/>
    </location>
</feature>
<keyword evidence="10" id="KW-0547">Nucleotide-binding</keyword>
<dbReference type="InterPro" id="IPR017871">
    <property type="entry name" value="ABC_transporter-like_CS"/>
</dbReference>
<feature type="transmembrane region" description="Helical" evidence="8">
    <location>
        <begin position="739"/>
        <end position="757"/>
    </location>
</feature>
<feature type="transmembrane region" description="Helical" evidence="8">
    <location>
        <begin position="657"/>
        <end position="675"/>
    </location>
</feature>
<dbReference type="InterPro" id="IPR027417">
    <property type="entry name" value="P-loop_NTPase"/>
</dbReference>
<feature type="transmembrane region" description="Helical" evidence="8">
    <location>
        <begin position="593"/>
        <end position="614"/>
    </location>
</feature>
<dbReference type="CDD" id="cd03233">
    <property type="entry name" value="ABCG_PDR_domain1"/>
    <property type="match status" value="1"/>
</dbReference>
<dbReference type="InterPro" id="IPR013525">
    <property type="entry name" value="ABC2_TM"/>
</dbReference>
<evidence type="ECO:0000256" key="6">
    <source>
        <dbReference type="ARBA" id="ARBA00023136"/>
    </source>
</evidence>
<evidence type="ECO:0000256" key="2">
    <source>
        <dbReference type="ARBA" id="ARBA00006012"/>
    </source>
</evidence>
<evidence type="ECO:0000256" key="5">
    <source>
        <dbReference type="ARBA" id="ARBA00022989"/>
    </source>
</evidence>
<feature type="transmembrane region" description="Helical" evidence="8">
    <location>
        <begin position="1391"/>
        <end position="1415"/>
    </location>
</feature>
<keyword evidence="11" id="KW-1185">Reference proteome</keyword>
<dbReference type="EMBL" id="ONZQ02000025">
    <property type="protein sequence ID" value="SPO07766.1"/>
    <property type="molecule type" value="Genomic_DNA"/>
</dbReference>